<protein>
    <recommendedName>
        <fullName evidence="1">UHRF1 tandem tudor domain-containing protein</fullName>
    </recommendedName>
</protein>
<feature type="domain" description="UHRF1 tandem tudor" evidence="1">
    <location>
        <begin position="14"/>
        <end position="137"/>
    </location>
</feature>
<evidence type="ECO:0000313" key="3">
    <source>
        <dbReference type="Proteomes" id="UP001152888"/>
    </source>
</evidence>
<dbReference type="CDD" id="cd20387">
    <property type="entry name" value="Tudor_UHRF_rpt1"/>
    <property type="match status" value="1"/>
</dbReference>
<feature type="non-terminal residue" evidence="2">
    <location>
        <position position="142"/>
    </location>
</feature>
<dbReference type="Gene3D" id="2.30.30.30">
    <property type="match status" value="1"/>
</dbReference>
<evidence type="ECO:0000259" key="1">
    <source>
        <dbReference type="Pfam" id="PF12148"/>
    </source>
</evidence>
<name>A0A9P0QG23_ACAOB</name>
<dbReference type="OrthoDB" id="2270193at2759"/>
<dbReference type="InterPro" id="IPR014722">
    <property type="entry name" value="Rib_uL2_dom2"/>
</dbReference>
<dbReference type="Gene3D" id="2.30.30.140">
    <property type="match status" value="1"/>
</dbReference>
<proteinExistence type="predicted"/>
<gene>
    <name evidence="2" type="ORF">ACAOBT_LOCUS37058</name>
</gene>
<accession>A0A9P0QG23</accession>
<dbReference type="Proteomes" id="UP001152888">
    <property type="component" value="Unassembled WGS sequence"/>
</dbReference>
<dbReference type="InterPro" id="IPR021991">
    <property type="entry name" value="TTD_dom"/>
</dbReference>
<sequence>GTEDDEKRSLSASDFYKVGDYVDVQLVDSGAWYEAEIVTITKKCSEKDSSDNNLIFTVKSAPHVIEFEVDVTFDDIRPRSYHTYTYSELKKDMVVLANYNLEQPNSLGLWYDFRIQDLSRTKINGVILLGRDKAPIEKSASS</sequence>
<keyword evidence="3" id="KW-1185">Reference proteome</keyword>
<dbReference type="Pfam" id="PF12148">
    <property type="entry name" value="TTD"/>
    <property type="match status" value="1"/>
</dbReference>
<organism evidence="2 3">
    <name type="scientific">Acanthoscelides obtectus</name>
    <name type="common">Bean weevil</name>
    <name type="synonym">Bruchus obtectus</name>
    <dbReference type="NCBI Taxonomy" id="200917"/>
    <lineage>
        <taxon>Eukaryota</taxon>
        <taxon>Metazoa</taxon>
        <taxon>Ecdysozoa</taxon>
        <taxon>Arthropoda</taxon>
        <taxon>Hexapoda</taxon>
        <taxon>Insecta</taxon>
        <taxon>Pterygota</taxon>
        <taxon>Neoptera</taxon>
        <taxon>Endopterygota</taxon>
        <taxon>Coleoptera</taxon>
        <taxon>Polyphaga</taxon>
        <taxon>Cucujiformia</taxon>
        <taxon>Chrysomeloidea</taxon>
        <taxon>Chrysomelidae</taxon>
        <taxon>Bruchinae</taxon>
        <taxon>Bruchini</taxon>
        <taxon>Acanthoscelides</taxon>
    </lineage>
</organism>
<evidence type="ECO:0000313" key="2">
    <source>
        <dbReference type="EMBL" id="CAH2019324.1"/>
    </source>
</evidence>
<reference evidence="2" key="1">
    <citation type="submission" date="2022-03" db="EMBL/GenBank/DDBJ databases">
        <authorList>
            <person name="Sayadi A."/>
        </authorList>
    </citation>
    <scope>NUCLEOTIDE SEQUENCE</scope>
</reference>
<dbReference type="AlphaFoldDB" id="A0A9P0QG23"/>
<comment type="caution">
    <text evidence="2">The sequence shown here is derived from an EMBL/GenBank/DDBJ whole genome shotgun (WGS) entry which is preliminary data.</text>
</comment>
<dbReference type="EMBL" id="CAKOFQ010010155">
    <property type="protein sequence ID" value="CAH2019324.1"/>
    <property type="molecule type" value="Genomic_DNA"/>
</dbReference>